<dbReference type="FunFam" id="3.40.50.10860:FF:000005">
    <property type="entry name" value="C-1-tetrahydrofolate synthase, cytoplasmic, putative"/>
    <property type="match status" value="1"/>
</dbReference>
<feature type="domain" description="Tetrahydrofolate dehydrogenase/cyclohydrolase catalytic" evidence="13">
    <location>
        <begin position="4"/>
        <end position="119"/>
    </location>
</feature>
<dbReference type="EC" id="3.5.4.9" evidence="12"/>
<evidence type="ECO:0000256" key="10">
    <source>
        <dbReference type="ARBA" id="ARBA00023167"/>
    </source>
</evidence>
<dbReference type="InterPro" id="IPR036291">
    <property type="entry name" value="NAD(P)-bd_dom_sf"/>
</dbReference>
<comment type="pathway">
    <text evidence="1 12">One-carbon metabolism; tetrahydrofolate interconversion.</text>
</comment>
<evidence type="ECO:0000256" key="2">
    <source>
        <dbReference type="ARBA" id="ARBA00011738"/>
    </source>
</evidence>
<comment type="catalytic activity">
    <reaction evidence="12">
        <text>(6R)-5,10-methenyltetrahydrofolate + H2O = (6R)-10-formyltetrahydrofolate + H(+)</text>
        <dbReference type="Rhea" id="RHEA:23700"/>
        <dbReference type="ChEBI" id="CHEBI:15377"/>
        <dbReference type="ChEBI" id="CHEBI:15378"/>
        <dbReference type="ChEBI" id="CHEBI:57455"/>
        <dbReference type="ChEBI" id="CHEBI:195366"/>
        <dbReference type="EC" id="3.5.4.9"/>
    </reaction>
</comment>
<protein>
    <recommendedName>
        <fullName evidence="12">Bifunctional protein FolD</fullName>
    </recommendedName>
    <domain>
        <recommendedName>
            <fullName evidence="12">Methylenetetrahydrofolate dehydrogenase</fullName>
            <ecNumber evidence="12">1.5.1.5</ecNumber>
        </recommendedName>
    </domain>
    <domain>
        <recommendedName>
            <fullName evidence="12">Methenyltetrahydrofolate cyclohydrolase</fullName>
            <ecNumber evidence="12">3.5.4.9</ecNumber>
        </recommendedName>
    </domain>
</protein>
<dbReference type="FunFam" id="3.40.50.720:FF:000189">
    <property type="entry name" value="Bifunctional protein FolD"/>
    <property type="match status" value="1"/>
</dbReference>
<dbReference type="Proteomes" id="UP000008461">
    <property type="component" value="Chromosome"/>
</dbReference>
<dbReference type="PRINTS" id="PR00085">
    <property type="entry name" value="THFDHDRGNASE"/>
</dbReference>
<evidence type="ECO:0000256" key="11">
    <source>
        <dbReference type="ARBA" id="ARBA00023268"/>
    </source>
</evidence>
<dbReference type="SUPFAM" id="SSF53223">
    <property type="entry name" value="Aminoacid dehydrogenase-like, N-terminal domain"/>
    <property type="match status" value="1"/>
</dbReference>
<dbReference type="eggNOG" id="COG0190">
    <property type="taxonomic scope" value="Bacteria"/>
</dbReference>
<evidence type="ECO:0000313" key="16">
    <source>
        <dbReference type="Proteomes" id="UP000008461"/>
    </source>
</evidence>
<reference evidence="15 16" key="1">
    <citation type="journal article" date="2011" name="Stand. Genomic Sci.">
        <title>Complete genome sequence of Haliscomenobacter hydrossis type strain (O).</title>
        <authorList>
            <consortium name="US DOE Joint Genome Institute (JGI-PGF)"/>
            <person name="Daligault H."/>
            <person name="Lapidus A."/>
            <person name="Zeytun A."/>
            <person name="Nolan M."/>
            <person name="Lucas S."/>
            <person name="Del Rio T.G."/>
            <person name="Tice H."/>
            <person name="Cheng J.F."/>
            <person name="Tapia R."/>
            <person name="Han C."/>
            <person name="Goodwin L."/>
            <person name="Pitluck S."/>
            <person name="Liolios K."/>
            <person name="Pagani I."/>
            <person name="Ivanova N."/>
            <person name="Huntemann M."/>
            <person name="Mavromatis K."/>
            <person name="Mikhailova N."/>
            <person name="Pati A."/>
            <person name="Chen A."/>
            <person name="Palaniappan K."/>
            <person name="Land M."/>
            <person name="Hauser L."/>
            <person name="Brambilla E.M."/>
            <person name="Rohde M."/>
            <person name="Verbarg S."/>
            <person name="Goker M."/>
            <person name="Bristow J."/>
            <person name="Eisen J.A."/>
            <person name="Markowitz V."/>
            <person name="Hugenholtz P."/>
            <person name="Kyrpides N.C."/>
            <person name="Klenk H.P."/>
            <person name="Woyke T."/>
        </authorList>
    </citation>
    <scope>NUCLEOTIDE SEQUENCE [LARGE SCALE GENOMIC DNA]</scope>
    <source>
        <strain evidence="16">ATCC 27775 / DSM 1100 / LMG 10767 / O</strain>
    </source>
</reference>
<dbReference type="InterPro" id="IPR020867">
    <property type="entry name" value="THF_DH/CycHdrlase_CS"/>
</dbReference>
<organism evidence="15 16">
    <name type="scientific">Haliscomenobacter hydrossis (strain ATCC 27775 / DSM 1100 / LMG 10767 / O)</name>
    <dbReference type="NCBI Taxonomy" id="760192"/>
    <lineage>
        <taxon>Bacteria</taxon>
        <taxon>Pseudomonadati</taxon>
        <taxon>Bacteroidota</taxon>
        <taxon>Saprospiria</taxon>
        <taxon>Saprospirales</taxon>
        <taxon>Haliscomenobacteraceae</taxon>
        <taxon>Haliscomenobacter</taxon>
    </lineage>
</organism>
<evidence type="ECO:0000256" key="1">
    <source>
        <dbReference type="ARBA" id="ARBA00004777"/>
    </source>
</evidence>
<comment type="similarity">
    <text evidence="12">Belongs to the tetrahydrofolate dehydrogenase/cyclohydrolase family.</text>
</comment>
<evidence type="ECO:0000256" key="7">
    <source>
        <dbReference type="ARBA" id="ARBA00022857"/>
    </source>
</evidence>
<keyword evidence="16" id="KW-1185">Reference proteome</keyword>
<sequence>MAILDGKQLAQTIKAELRIEVDKIKEQGGKLPHLVAVLVGDNPASQAYVRNKVRSCEEVGFQSTLIHRPADISEKELLEIVEQLNRDTSVDGFIVQLPLPKHIDEHQVTLAIEPKKDVDGFHPVNFGRMAQGLPCYLPATPMGILEILRRYEIPTAGKEVVVLGRSNIVGTPISILLSRKGYPGDATVTVCHSRTDDLAAHTRQADILIAAIGVPEFVKGDMVKKGAVVIDVGINRVEDSTSKSGYKLVGDVDYAAVAPLASWITPVPGGVGQLTVVALLINTLKSARGEVYGLS</sequence>
<keyword evidence="7 12" id="KW-0521">NADP</keyword>
<dbReference type="GO" id="GO:0000105">
    <property type="term" value="P:L-histidine biosynthetic process"/>
    <property type="evidence" value="ECO:0007669"/>
    <property type="project" value="UniProtKB-KW"/>
</dbReference>
<dbReference type="GO" id="GO:0006164">
    <property type="term" value="P:purine nucleotide biosynthetic process"/>
    <property type="evidence" value="ECO:0007669"/>
    <property type="project" value="UniProtKB-KW"/>
</dbReference>
<evidence type="ECO:0000259" key="14">
    <source>
        <dbReference type="Pfam" id="PF02882"/>
    </source>
</evidence>
<dbReference type="NCBIfam" id="NF010783">
    <property type="entry name" value="PRK14186.1"/>
    <property type="match status" value="1"/>
</dbReference>
<name>F4KWZ4_HALH1</name>
<keyword evidence="3 12" id="KW-0554">One-carbon metabolism</keyword>
<evidence type="ECO:0000256" key="6">
    <source>
        <dbReference type="ARBA" id="ARBA00022801"/>
    </source>
</evidence>
<dbReference type="CDD" id="cd01080">
    <property type="entry name" value="NAD_bind_m-THF_DH_Cyclohyd"/>
    <property type="match status" value="1"/>
</dbReference>
<evidence type="ECO:0000256" key="5">
    <source>
        <dbReference type="ARBA" id="ARBA00022755"/>
    </source>
</evidence>
<evidence type="ECO:0000256" key="8">
    <source>
        <dbReference type="ARBA" id="ARBA00023002"/>
    </source>
</evidence>
<evidence type="ECO:0000313" key="15">
    <source>
        <dbReference type="EMBL" id="AEE53594.1"/>
    </source>
</evidence>
<comment type="caution">
    <text evidence="12">Lacks conserved residue(s) required for the propagation of feature annotation.</text>
</comment>
<evidence type="ECO:0000256" key="3">
    <source>
        <dbReference type="ARBA" id="ARBA00022563"/>
    </source>
</evidence>
<evidence type="ECO:0000259" key="13">
    <source>
        <dbReference type="Pfam" id="PF00763"/>
    </source>
</evidence>
<feature type="binding site" evidence="12">
    <location>
        <begin position="164"/>
        <end position="166"/>
    </location>
    <ligand>
        <name>NADP(+)</name>
        <dbReference type="ChEBI" id="CHEBI:58349"/>
    </ligand>
</feature>
<proteinExistence type="inferred from homology"/>
<dbReference type="Pfam" id="PF00763">
    <property type="entry name" value="THF_DHG_CYH"/>
    <property type="match status" value="1"/>
</dbReference>
<dbReference type="Gene3D" id="3.40.50.10860">
    <property type="entry name" value="Leucine Dehydrogenase, chain A, domain 1"/>
    <property type="match status" value="1"/>
</dbReference>
<evidence type="ECO:0000256" key="4">
    <source>
        <dbReference type="ARBA" id="ARBA00022605"/>
    </source>
</evidence>
<comment type="catalytic activity">
    <reaction evidence="12">
        <text>(6R)-5,10-methylene-5,6,7,8-tetrahydrofolate + NADP(+) = (6R)-5,10-methenyltetrahydrofolate + NADPH</text>
        <dbReference type="Rhea" id="RHEA:22812"/>
        <dbReference type="ChEBI" id="CHEBI:15636"/>
        <dbReference type="ChEBI" id="CHEBI:57455"/>
        <dbReference type="ChEBI" id="CHEBI:57783"/>
        <dbReference type="ChEBI" id="CHEBI:58349"/>
        <dbReference type="EC" id="1.5.1.5"/>
    </reaction>
</comment>
<dbReference type="GO" id="GO:0035999">
    <property type="term" value="P:tetrahydrofolate interconversion"/>
    <property type="evidence" value="ECO:0007669"/>
    <property type="project" value="UniProtKB-UniRule"/>
</dbReference>
<dbReference type="AlphaFoldDB" id="F4KWZ4"/>
<comment type="function">
    <text evidence="12">Catalyzes the oxidation of 5,10-methylenetetrahydrofolate to 5,10-methenyltetrahydrofolate and then the hydrolysis of 5,10-methenyltetrahydrofolate to 10-formyltetrahydrofolate.</text>
</comment>
<dbReference type="Pfam" id="PF02882">
    <property type="entry name" value="THF_DHG_CYH_C"/>
    <property type="match status" value="1"/>
</dbReference>
<keyword evidence="9 12" id="KW-0368">Histidine biosynthesis</keyword>
<dbReference type="STRING" id="760192.Halhy_5771"/>
<feature type="domain" description="Tetrahydrofolate dehydrogenase/cyclohydrolase NAD(P)-binding" evidence="14">
    <location>
        <begin position="138"/>
        <end position="288"/>
    </location>
</feature>
<dbReference type="RefSeq" id="WP_013768123.1">
    <property type="nucleotide sequence ID" value="NC_015510.1"/>
</dbReference>
<dbReference type="SUPFAM" id="SSF51735">
    <property type="entry name" value="NAD(P)-binding Rossmann-fold domains"/>
    <property type="match status" value="1"/>
</dbReference>
<dbReference type="GO" id="GO:0004477">
    <property type="term" value="F:methenyltetrahydrofolate cyclohydrolase activity"/>
    <property type="evidence" value="ECO:0007669"/>
    <property type="project" value="UniProtKB-UniRule"/>
</dbReference>
<dbReference type="EMBL" id="CP002691">
    <property type="protein sequence ID" value="AEE53594.1"/>
    <property type="molecule type" value="Genomic_DNA"/>
</dbReference>
<dbReference type="PANTHER" id="PTHR48099">
    <property type="entry name" value="C-1-TETRAHYDROFOLATE SYNTHASE, CYTOPLASMIC-RELATED"/>
    <property type="match status" value="1"/>
</dbReference>
<keyword evidence="5 12" id="KW-0658">Purine biosynthesis</keyword>
<comment type="subunit">
    <text evidence="2 12">Homodimer.</text>
</comment>
<dbReference type="GO" id="GO:0009086">
    <property type="term" value="P:methionine biosynthetic process"/>
    <property type="evidence" value="ECO:0007669"/>
    <property type="project" value="UniProtKB-KW"/>
</dbReference>
<dbReference type="PROSITE" id="PS00766">
    <property type="entry name" value="THF_DHG_CYH_1"/>
    <property type="match status" value="1"/>
</dbReference>
<keyword evidence="10 12" id="KW-0486">Methionine biosynthesis</keyword>
<keyword evidence="11 12" id="KW-0511">Multifunctional enzyme</keyword>
<evidence type="ECO:0000256" key="9">
    <source>
        <dbReference type="ARBA" id="ARBA00023102"/>
    </source>
</evidence>
<reference key="2">
    <citation type="submission" date="2011-04" db="EMBL/GenBank/DDBJ databases">
        <title>Complete sequence of chromosome of Haliscomenobacter hydrossis DSM 1100.</title>
        <authorList>
            <consortium name="US DOE Joint Genome Institute (JGI-PGF)"/>
            <person name="Lucas S."/>
            <person name="Han J."/>
            <person name="Lapidus A."/>
            <person name="Bruce D."/>
            <person name="Goodwin L."/>
            <person name="Pitluck S."/>
            <person name="Peters L."/>
            <person name="Kyrpides N."/>
            <person name="Mavromatis K."/>
            <person name="Ivanova N."/>
            <person name="Ovchinnikova G."/>
            <person name="Pagani I."/>
            <person name="Daligault H."/>
            <person name="Detter J.C."/>
            <person name="Han C."/>
            <person name="Land M."/>
            <person name="Hauser L."/>
            <person name="Markowitz V."/>
            <person name="Cheng J.-F."/>
            <person name="Hugenholtz P."/>
            <person name="Woyke T."/>
            <person name="Wu D."/>
            <person name="Verbarg S."/>
            <person name="Frueling A."/>
            <person name="Brambilla E."/>
            <person name="Klenk H.-P."/>
            <person name="Eisen J.A."/>
        </authorList>
    </citation>
    <scope>NUCLEOTIDE SEQUENCE</scope>
    <source>
        <strain>DSM 1100</strain>
    </source>
</reference>
<feature type="binding site" evidence="12">
    <location>
        <position position="234"/>
    </location>
    <ligand>
        <name>NADP(+)</name>
        <dbReference type="ChEBI" id="CHEBI:58349"/>
    </ligand>
</feature>
<keyword evidence="6 12" id="KW-0378">Hydrolase</keyword>
<dbReference type="InterPro" id="IPR020630">
    <property type="entry name" value="THF_DH/CycHdrlase_cat_dom"/>
</dbReference>
<dbReference type="HOGENOM" id="CLU_034045_2_1_10"/>
<dbReference type="UniPathway" id="UPA00193"/>
<dbReference type="GO" id="GO:0005829">
    <property type="term" value="C:cytosol"/>
    <property type="evidence" value="ECO:0007669"/>
    <property type="project" value="TreeGrafter"/>
</dbReference>
<dbReference type="GO" id="GO:0004488">
    <property type="term" value="F:methylenetetrahydrofolate dehydrogenase (NADP+) activity"/>
    <property type="evidence" value="ECO:0007669"/>
    <property type="project" value="UniProtKB-UniRule"/>
</dbReference>
<accession>F4KWZ4</accession>
<dbReference type="KEGG" id="hhy:Halhy_5771"/>
<keyword evidence="4 12" id="KW-0028">Amino-acid biosynthesis</keyword>
<keyword evidence="8 12" id="KW-0560">Oxidoreductase</keyword>
<dbReference type="PANTHER" id="PTHR48099:SF5">
    <property type="entry name" value="C-1-TETRAHYDROFOLATE SYNTHASE, CYTOPLASMIC"/>
    <property type="match status" value="1"/>
</dbReference>
<dbReference type="InterPro" id="IPR020631">
    <property type="entry name" value="THF_DH/CycHdrlase_NAD-bd_dom"/>
</dbReference>
<dbReference type="EC" id="1.5.1.5" evidence="12"/>
<evidence type="ECO:0000256" key="12">
    <source>
        <dbReference type="HAMAP-Rule" id="MF_01576"/>
    </source>
</evidence>
<dbReference type="HAMAP" id="MF_01576">
    <property type="entry name" value="THF_DHG_CYH"/>
    <property type="match status" value="1"/>
</dbReference>
<gene>
    <name evidence="12" type="primary">folD</name>
    <name evidence="15" type="ordered locus">Halhy_5771</name>
</gene>
<dbReference type="InterPro" id="IPR046346">
    <property type="entry name" value="Aminoacid_DH-like_N_sf"/>
</dbReference>
<dbReference type="OrthoDB" id="9803580at2"/>
<dbReference type="InterPro" id="IPR000672">
    <property type="entry name" value="THF_DH/CycHdrlase"/>
</dbReference>
<dbReference type="Gene3D" id="3.40.50.720">
    <property type="entry name" value="NAD(P)-binding Rossmann-like Domain"/>
    <property type="match status" value="1"/>
</dbReference>